<organism evidence="1 2">
    <name type="scientific">Pseudoalteromonas luteoviolacea DSM 6061</name>
    <dbReference type="NCBI Taxonomy" id="1365250"/>
    <lineage>
        <taxon>Bacteria</taxon>
        <taxon>Pseudomonadati</taxon>
        <taxon>Pseudomonadota</taxon>
        <taxon>Gammaproteobacteria</taxon>
        <taxon>Alteromonadales</taxon>
        <taxon>Pseudoalteromonadaceae</taxon>
        <taxon>Pseudoalteromonas</taxon>
    </lineage>
</organism>
<reference evidence="1 2" key="1">
    <citation type="submission" date="2013-07" db="EMBL/GenBank/DDBJ databases">
        <title>Comparative Genomic and Metabolomic Analysis of Twelve Strains of Pseudoalteromonas luteoviolacea.</title>
        <authorList>
            <person name="Vynne N.G."/>
            <person name="Mansson M."/>
            <person name="Gram L."/>
        </authorList>
    </citation>
    <scope>NUCLEOTIDE SEQUENCE [LARGE SCALE GENOMIC DNA]</scope>
    <source>
        <strain evidence="1 2">DSM 6061</strain>
    </source>
</reference>
<name>A0A166U8B3_9GAMM</name>
<comment type="caution">
    <text evidence="1">The sequence shown here is derived from an EMBL/GenBank/DDBJ whole genome shotgun (WGS) entry which is preliminary data.</text>
</comment>
<sequence length="132" mass="15374">MIKKLILINSLLFVLVLGVHLSKSAFNGVLMSLPEQARYEYVNFILRGDKLLHLKVVTLELLLERKYDADIQILFTLCDRTSKTIGEPIPQLAVKVIHQNYNDKLLELLDFYKHDELSSQIIKRQIERLQLN</sequence>
<dbReference type="PATRIC" id="fig|1365250.3.peg.5238"/>
<keyword evidence="2" id="KW-1185">Reference proteome</keyword>
<gene>
    <name evidence="1" type="ORF">N475_25360</name>
</gene>
<dbReference type="Proteomes" id="UP000076643">
    <property type="component" value="Unassembled WGS sequence"/>
</dbReference>
<evidence type="ECO:0000313" key="1">
    <source>
        <dbReference type="EMBL" id="KZN29083.1"/>
    </source>
</evidence>
<dbReference type="EMBL" id="AUYB01000163">
    <property type="protein sequence ID" value="KZN29083.1"/>
    <property type="molecule type" value="Genomic_DNA"/>
</dbReference>
<protein>
    <submittedName>
        <fullName evidence="1">Uncharacterized protein</fullName>
    </submittedName>
</protein>
<dbReference type="AlphaFoldDB" id="A0A166U8B3"/>
<dbReference type="RefSeq" id="WP_063366148.1">
    <property type="nucleotide sequence ID" value="NZ_AQHB01000049.1"/>
</dbReference>
<accession>A0A166U8B3</accession>
<proteinExistence type="predicted"/>
<evidence type="ECO:0000313" key="2">
    <source>
        <dbReference type="Proteomes" id="UP000076643"/>
    </source>
</evidence>